<keyword evidence="2" id="KW-1185">Reference proteome</keyword>
<dbReference type="PANTHER" id="PTHR12110:SF21">
    <property type="entry name" value="XYLOSE ISOMERASE-LIKE TIM BARREL DOMAIN-CONTAINING PROTEIN"/>
    <property type="match status" value="1"/>
</dbReference>
<dbReference type="GeneID" id="93700817"/>
<gene>
    <name evidence="1" type="ORF">BEH_15380</name>
</gene>
<dbReference type="PANTHER" id="PTHR12110">
    <property type="entry name" value="HYDROXYPYRUVATE ISOMERASE"/>
    <property type="match status" value="1"/>
</dbReference>
<dbReference type="EMBL" id="CP011974">
    <property type="protein sequence ID" value="AKO93330.1"/>
    <property type="molecule type" value="Genomic_DNA"/>
</dbReference>
<dbReference type="Pfam" id="PF01261">
    <property type="entry name" value="AP_endonuc_2"/>
    <property type="match status" value="1"/>
</dbReference>
<dbReference type="OrthoDB" id="3280201at2"/>
<dbReference type="RefSeq" id="WP_046217624.1">
    <property type="nucleotide sequence ID" value="NZ_CP011974.1"/>
</dbReference>
<dbReference type="Gene3D" id="3.20.20.150">
    <property type="entry name" value="Divalent-metal-dependent TIM barrel enzymes"/>
    <property type="match status" value="1"/>
</dbReference>
<protein>
    <submittedName>
        <fullName evidence="1">Protein iolH</fullName>
    </submittedName>
</protein>
<dbReference type="InterPro" id="IPR050312">
    <property type="entry name" value="IolE/XylAMocC-like"/>
</dbReference>
<accession>A0A0H4KI95</accession>
<dbReference type="InterPro" id="IPR036237">
    <property type="entry name" value="Xyl_isomerase-like_sf"/>
</dbReference>
<accession>A0A1X7DL02</accession>
<sequence>MRLAYDPSHYRDNTNLKDTIDTVARLGYEYVELSPRKDFIWFYEYPKVDKQLIKDLKRYCTDAGVKISSVLPVQQWSSPKEEERQAAVRNWKRCIEITSELDVDLMNSEFSGDISRPVESEAAFVKSMEELMPIFEREGIKLNIQSHPNDFIELNTEAIRMIRALDKDWIKLVYSVPHAFFYDDGIGDVAQHLEEAGDLLTHVLIADTLNHKAAFGLRYIVNPPDAKVTIHQHLNPGEGEINFEALYQKLREMKFDGIVTNAVFAYPDRPEWSNEVTLKSIREGLNI</sequence>
<dbReference type="Proteomes" id="UP000036202">
    <property type="component" value="Chromosome"/>
</dbReference>
<dbReference type="KEGG" id="beo:BEH_15380"/>
<dbReference type="SUPFAM" id="SSF51658">
    <property type="entry name" value="Xylose isomerase-like"/>
    <property type="match status" value="1"/>
</dbReference>
<dbReference type="InterPro" id="IPR013022">
    <property type="entry name" value="Xyl_isomerase-like_TIM-brl"/>
</dbReference>
<reference evidence="1 2" key="1">
    <citation type="journal article" date="2015" name="PLoS ONE">
        <title>Genome Sequence of Bacillus endophyticus and Analysis of Its Companion Mechanism in the Ketogulonigenium vulgare-Bacillus Strain Consortium.</title>
        <authorList>
            <person name="Jia N."/>
            <person name="Du J."/>
            <person name="Ding M.Z."/>
            <person name="Gao F."/>
            <person name="Yuan Y.J."/>
        </authorList>
    </citation>
    <scope>NUCLEOTIDE SEQUENCE [LARGE SCALE GENOMIC DNA]</scope>
    <source>
        <strain evidence="1 2">Hbe603</strain>
    </source>
</reference>
<dbReference type="AlphaFoldDB" id="A0A1X7DL02"/>
<name>A0A1X7DL02_9BACI</name>
<dbReference type="PATRIC" id="fig|135735.6.peg.3257"/>
<proteinExistence type="predicted"/>
<evidence type="ECO:0000313" key="1">
    <source>
        <dbReference type="EMBL" id="AKO93330.1"/>
    </source>
</evidence>
<reference evidence="2" key="2">
    <citation type="submission" date="2015-06" db="EMBL/GenBank/DDBJ databases">
        <title>Genome Sequence of Bacillus endophyticus and Analysis of its Companion Mechanism in the Ketogulonigenium vulgare-Bacillus strain Consortium.</title>
        <authorList>
            <person name="Jia N."/>
            <person name="Du J."/>
            <person name="Ding M.-Z."/>
            <person name="Gao F."/>
            <person name="Yuan Y.-J."/>
        </authorList>
    </citation>
    <scope>NUCLEOTIDE SEQUENCE [LARGE SCALE GENOMIC DNA]</scope>
    <source>
        <strain evidence="2">Hbe603</strain>
    </source>
</reference>
<organism evidence="1 2">
    <name type="scientific">Priestia filamentosa</name>
    <dbReference type="NCBI Taxonomy" id="1402861"/>
    <lineage>
        <taxon>Bacteria</taxon>
        <taxon>Bacillati</taxon>
        <taxon>Bacillota</taxon>
        <taxon>Bacilli</taxon>
        <taxon>Bacillales</taxon>
        <taxon>Bacillaceae</taxon>
        <taxon>Priestia</taxon>
    </lineage>
</organism>
<evidence type="ECO:0000313" key="2">
    <source>
        <dbReference type="Proteomes" id="UP000036202"/>
    </source>
</evidence>